<evidence type="ECO:0000313" key="1">
    <source>
        <dbReference type="EMBL" id="MUL38178.1"/>
    </source>
</evidence>
<protein>
    <submittedName>
        <fullName evidence="1">Uncharacterized protein</fullName>
    </submittedName>
</protein>
<reference evidence="1 2" key="1">
    <citation type="journal article" date="2019" name="Front. Microbiol.">
        <title>Genomic Features for Desiccation Tolerance and Sugar Biosynthesis in the Extremophile Gloeocapsopsis sp. UTEX B3054.</title>
        <authorList>
            <person name="Urrejola C."/>
            <person name="Alcorta J."/>
            <person name="Salas L."/>
            <person name="Vasquez M."/>
            <person name="Polz M.F."/>
            <person name="Vicuna R."/>
            <person name="Diez B."/>
        </authorList>
    </citation>
    <scope>NUCLEOTIDE SEQUENCE [LARGE SCALE GENOMIC DNA]</scope>
    <source>
        <strain evidence="1 2">1H9</strain>
    </source>
</reference>
<name>A0A6N8FYG1_9CHRO</name>
<evidence type="ECO:0000313" key="2">
    <source>
        <dbReference type="Proteomes" id="UP000441797"/>
    </source>
</evidence>
<dbReference type="Proteomes" id="UP000441797">
    <property type="component" value="Unassembled WGS sequence"/>
</dbReference>
<proteinExistence type="predicted"/>
<dbReference type="RefSeq" id="WP_105220567.1">
    <property type="nucleotide sequence ID" value="NZ_CAWNSU010000062.1"/>
</dbReference>
<dbReference type="OrthoDB" id="456467at2"/>
<dbReference type="AlphaFoldDB" id="A0A6N8FYG1"/>
<sequence length="206" mass="24137">MNPAEIEATLQAAFDNCEAAGCALTQQQKEILIQAIAQNQQISLENIDSASPNPLLELTTEERRSFWEFIKEQQQQERDWKIQLLNDWLLSRDSGKVQFIRDRYGLQWLNRIKPIHIAEYAENEVEEALSLKVGDRIEVSNGLWEWVQETGPCQREWYSCTVLQIKEAYDENNTTTSCIVRLSNGAEYEIQGVYSWNRYNWRWAED</sequence>
<gene>
    <name evidence="1" type="ORF">BWI75_18040</name>
</gene>
<accession>A0A6N8FYG1</accession>
<dbReference type="EMBL" id="NAPY01000033">
    <property type="protein sequence ID" value="MUL38178.1"/>
    <property type="molecule type" value="Genomic_DNA"/>
</dbReference>
<keyword evidence="2" id="KW-1185">Reference proteome</keyword>
<comment type="caution">
    <text evidence="1">The sequence shown here is derived from an EMBL/GenBank/DDBJ whole genome shotgun (WGS) entry which is preliminary data.</text>
</comment>
<organism evidence="1 2">
    <name type="scientific">Gloeocapsopsis dulcis AAB1 = 1H9</name>
    <dbReference type="NCBI Taxonomy" id="1433147"/>
    <lineage>
        <taxon>Bacteria</taxon>
        <taxon>Bacillati</taxon>
        <taxon>Cyanobacteriota</taxon>
        <taxon>Cyanophyceae</taxon>
        <taxon>Oscillatoriophycideae</taxon>
        <taxon>Chroococcales</taxon>
        <taxon>Chroococcaceae</taxon>
        <taxon>Gloeocapsopsis</taxon>
        <taxon>Gloeocapsopsis dulcis</taxon>
    </lineage>
</organism>